<sequence length="212" mass="22987">MSETSKELPTVIQSLTNVMRDVRSVSKSDTNTHFGFRFRGIDIVLEHVAPALREHGVVVIPEVLEQTSELVGKNNRVVVKVAYTFWGPAGDKVTAVVPGEAMDAQDKASSKAMSVAFRTALIQALAIPTGERDPHAGEPVGRKLIQLQQQVKAAGAVKGLATMQALREDYALWSQGAEIEAADEKDLADYLKHLKPAATQTMQRRQSAGGTR</sequence>
<dbReference type="STRING" id="1449976.KALB_4853"/>
<evidence type="ECO:0000313" key="1">
    <source>
        <dbReference type="EMBL" id="AHH98215.1"/>
    </source>
</evidence>
<organism evidence="1 2">
    <name type="scientific">Kutzneria albida DSM 43870</name>
    <dbReference type="NCBI Taxonomy" id="1449976"/>
    <lineage>
        <taxon>Bacteria</taxon>
        <taxon>Bacillati</taxon>
        <taxon>Actinomycetota</taxon>
        <taxon>Actinomycetes</taxon>
        <taxon>Pseudonocardiales</taxon>
        <taxon>Pseudonocardiaceae</taxon>
        <taxon>Kutzneria</taxon>
    </lineage>
</organism>
<dbReference type="Pfam" id="PF04404">
    <property type="entry name" value="ERF"/>
    <property type="match status" value="1"/>
</dbReference>
<evidence type="ECO:0000313" key="2">
    <source>
        <dbReference type="Proteomes" id="UP000019225"/>
    </source>
</evidence>
<proteinExistence type="predicted"/>
<keyword evidence="2" id="KW-1185">Reference proteome</keyword>
<dbReference type="eggNOG" id="COG0629">
    <property type="taxonomic scope" value="Bacteria"/>
</dbReference>
<gene>
    <name evidence="1" type="ORF">KALB_4853</name>
</gene>
<protein>
    <recommendedName>
        <fullName evidence="3">ERF family protein</fullName>
    </recommendedName>
</protein>
<dbReference type="KEGG" id="kal:KALB_4853"/>
<dbReference type="InterPro" id="IPR007499">
    <property type="entry name" value="ERF_bacteria_virus"/>
</dbReference>
<dbReference type="Proteomes" id="UP000019225">
    <property type="component" value="Chromosome"/>
</dbReference>
<accession>W5WBS8</accession>
<dbReference type="EMBL" id="CP007155">
    <property type="protein sequence ID" value="AHH98215.1"/>
    <property type="molecule type" value="Genomic_DNA"/>
</dbReference>
<dbReference type="OrthoDB" id="3525196at2"/>
<dbReference type="HOGENOM" id="CLU_1419345_0_0_11"/>
<reference evidence="1 2" key="1">
    <citation type="journal article" date="2014" name="BMC Genomics">
        <title>Complete genome sequence of producer of the glycopeptide antibiotic Aculeximycin Kutzneria albida DSM 43870T, a representative of minor genus of Pseudonocardiaceae.</title>
        <authorList>
            <person name="Rebets Y."/>
            <person name="Tokovenko B."/>
            <person name="Lushchyk I."/>
            <person name="Ruckert C."/>
            <person name="Zaburannyi N."/>
            <person name="Bechthold A."/>
            <person name="Kalinowski J."/>
            <person name="Luzhetskyy A."/>
        </authorList>
    </citation>
    <scope>NUCLEOTIDE SEQUENCE [LARGE SCALE GENOMIC DNA]</scope>
    <source>
        <strain evidence="1">DSM 43870</strain>
    </source>
</reference>
<dbReference type="RefSeq" id="WP_051913240.1">
    <property type="nucleotide sequence ID" value="NZ_CP007155.1"/>
</dbReference>
<name>W5WBS8_9PSEU</name>
<evidence type="ECO:0008006" key="3">
    <source>
        <dbReference type="Google" id="ProtNLM"/>
    </source>
</evidence>
<dbReference type="AlphaFoldDB" id="W5WBS8"/>